<dbReference type="EMBL" id="CP071869">
    <property type="protein sequence ID" value="QTE23610.1"/>
    <property type="molecule type" value="Genomic_DNA"/>
</dbReference>
<reference evidence="1 2" key="1">
    <citation type="submission" date="2021-03" db="EMBL/GenBank/DDBJ databases">
        <title>Complete genome of Polaribacter_sp.SM13.</title>
        <authorList>
            <person name="Jeong S.W."/>
            <person name="Bae J.W."/>
        </authorList>
    </citation>
    <scope>NUCLEOTIDE SEQUENCE [LARGE SCALE GENOMIC DNA]</scope>
    <source>
        <strain evidence="1 2">SM13</strain>
    </source>
</reference>
<evidence type="ECO:0000313" key="1">
    <source>
        <dbReference type="EMBL" id="QTE23610.1"/>
    </source>
</evidence>
<dbReference type="AlphaFoldDB" id="A0A975H9Z1"/>
<keyword evidence="2" id="KW-1185">Reference proteome</keyword>
<dbReference type="Proteomes" id="UP000663920">
    <property type="component" value="Chromosome"/>
</dbReference>
<name>A0A975H9Z1_9FLAO</name>
<proteinExistence type="predicted"/>
<organism evidence="1 2">
    <name type="scientific">Polaribacter cellanae</name>
    <dbReference type="NCBI Taxonomy" id="2818493"/>
    <lineage>
        <taxon>Bacteria</taxon>
        <taxon>Pseudomonadati</taxon>
        <taxon>Bacteroidota</taxon>
        <taxon>Flavobacteriia</taxon>
        <taxon>Flavobacteriales</taxon>
        <taxon>Flavobacteriaceae</taxon>
    </lineage>
</organism>
<evidence type="ECO:0000313" key="2">
    <source>
        <dbReference type="Proteomes" id="UP000663920"/>
    </source>
</evidence>
<dbReference type="KEGG" id="pcea:J3359_04835"/>
<protein>
    <submittedName>
        <fullName evidence="1">Uncharacterized protein</fullName>
    </submittedName>
</protein>
<gene>
    <name evidence="1" type="ORF">J3359_04835</name>
</gene>
<dbReference type="RefSeq" id="WP_208079615.1">
    <property type="nucleotide sequence ID" value="NZ_CP071869.1"/>
</dbReference>
<accession>A0A975H9Z1</accession>
<sequence length="98" mass="11634">MVYEKYRLRELQPNEIIRLAEFIVVENFKHHRQSCNDVPFKRKKEILSVYNQEMDFLNSSKIFVAEDTSGNIVGFIRILKWNGMDVLPLQRIFGIDSL</sequence>